<accession>A0AAI9UBI8</accession>
<keyword evidence="2" id="KW-1185">Reference proteome</keyword>
<dbReference type="EMBL" id="MPDP01000293">
    <property type="protein sequence ID" value="KAK1452985.1"/>
    <property type="molecule type" value="Genomic_DNA"/>
</dbReference>
<dbReference type="Proteomes" id="UP001239213">
    <property type="component" value="Unassembled WGS sequence"/>
</dbReference>
<gene>
    <name evidence="1" type="ORF">CCUS01_02002</name>
</gene>
<evidence type="ECO:0000313" key="1">
    <source>
        <dbReference type="EMBL" id="KAK1452985.1"/>
    </source>
</evidence>
<proteinExistence type="predicted"/>
<name>A0AAI9UBI8_9PEZI</name>
<dbReference type="AlphaFoldDB" id="A0AAI9UBI8"/>
<sequence>MIGCNRPVEDVSGGRLRRGVGVAAEDIPDQDIDNALILFLPNDDCLADQGSEPGSEWRGPEQVIVAGTNETLKESFESAS</sequence>
<comment type="caution">
    <text evidence="1">The sequence shown here is derived from an EMBL/GenBank/DDBJ whole genome shotgun (WGS) entry which is preliminary data.</text>
</comment>
<protein>
    <submittedName>
        <fullName evidence="1">Uncharacterized protein</fullName>
    </submittedName>
</protein>
<reference evidence="1" key="1">
    <citation type="submission" date="2016-11" db="EMBL/GenBank/DDBJ databases">
        <title>The genome sequence of Colletotrichum cuscutae.</title>
        <authorList>
            <person name="Baroncelli R."/>
        </authorList>
    </citation>
    <scope>NUCLEOTIDE SEQUENCE</scope>
    <source>
        <strain evidence="1">IMI 304802</strain>
    </source>
</reference>
<organism evidence="1 2">
    <name type="scientific">Colletotrichum cuscutae</name>
    <dbReference type="NCBI Taxonomy" id="1209917"/>
    <lineage>
        <taxon>Eukaryota</taxon>
        <taxon>Fungi</taxon>
        <taxon>Dikarya</taxon>
        <taxon>Ascomycota</taxon>
        <taxon>Pezizomycotina</taxon>
        <taxon>Sordariomycetes</taxon>
        <taxon>Hypocreomycetidae</taxon>
        <taxon>Glomerellales</taxon>
        <taxon>Glomerellaceae</taxon>
        <taxon>Colletotrichum</taxon>
        <taxon>Colletotrichum acutatum species complex</taxon>
    </lineage>
</organism>
<evidence type="ECO:0000313" key="2">
    <source>
        <dbReference type="Proteomes" id="UP001239213"/>
    </source>
</evidence>